<sequence>PFLAKPCRAEEVEEVAREVVLAYTLNEKTLEVTSATVTSPPPSPALMSQPTSSGSSVLAAELKAYVNDPWSPVELSSIMFISCIRVLSRSIVSRQARSTPKLEVWSFIVVCVHCDADVPTMAEDPHGCGSPSSVA</sequence>
<reference evidence="2 3" key="1">
    <citation type="submission" date="2020-04" db="EMBL/GenBank/DDBJ databases">
        <title>Perkinsus olseni comparative genomics.</title>
        <authorList>
            <person name="Bogema D.R."/>
        </authorList>
    </citation>
    <scope>NUCLEOTIDE SEQUENCE [LARGE SCALE GENOMIC DNA]</scope>
    <source>
        <strain evidence="2">ATCC PRA-205</strain>
    </source>
</reference>
<dbReference type="EMBL" id="JABANM010013409">
    <property type="protein sequence ID" value="KAF4734378.1"/>
    <property type="molecule type" value="Genomic_DNA"/>
</dbReference>
<organism evidence="2 3">
    <name type="scientific">Perkinsus olseni</name>
    <name type="common">Perkinsus atlanticus</name>
    <dbReference type="NCBI Taxonomy" id="32597"/>
    <lineage>
        <taxon>Eukaryota</taxon>
        <taxon>Sar</taxon>
        <taxon>Alveolata</taxon>
        <taxon>Perkinsozoa</taxon>
        <taxon>Perkinsea</taxon>
        <taxon>Perkinsida</taxon>
        <taxon>Perkinsidae</taxon>
        <taxon>Perkinsus</taxon>
    </lineage>
</organism>
<accession>A0A7J6SN60</accession>
<feature type="non-terminal residue" evidence="2">
    <location>
        <position position="1"/>
    </location>
</feature>
<name>A0A7J6SN60_PEROL</name>
<proteinExistence type="predicted"/>
<evidence type="ECO:0000256" key="1">
    <source>
        <dbReference type="SAM" id="MobiDB-lite"/>
    </source>
</evidence>
<gene>
    <name evidence="2" type="primary">PTPMT1_2</name>
    <name evidence="2" type="ORF">FOZ62_017164</name>
</gene>
<comment type="caution">
    <text evidence="2">The sequence shown here is derived from an EMBL/GenBank/DDBJ whole genome shotgun (WGS) entry which is preliminary data.</text>
</comment>
<feature type="non-terminal residue" evidence="2">
    <location>
        <position position="135"/>
    </location>
</feature>
<evidence type="ECO:0000313" key="3">
    <source>
        <dbReference type="Proteomes" id="UP000574390"/>
    </source>
</evidence>
<evidence type="ECO:0000313" key="2">
    <source>
        <dbReference type="EMBL" id="KAF4734378.1"/>
    </source>
</evidence>
<dbReference type="AlphaFoldDB" id="A0A7J6SN60"/>
<protein>
    <submittedName>
        <fullName evidence="2">Phosphatidylglycerophosphatase and protein-tyrosine phosphatase 1</fullName>
    </submittedName>
</protein>
<feature type="region of interest" description="Disordered" evidence="1">
    <location>
        <begin position="33"/>
        <end position="52"/>
    </location>
</feature>
<dbReference type="Proteomes" id="UP000574390">
    <property type="component" value="Unassembled WGS sequence"/>
</dbReference>